<feature type="transmembrane region" description="Helical" evidence="1">
    <location>
        <begin position="430"/>
        <end position="449"/>
    </location>
</feature>
<comment type="caution">
    <text evidence="2">The sequence shown here is derived from an EMBL/GenBank/DDBJ whole genome shotgun (WGS) entry which is preliminary data.</text>
</comment>
<dbReference type="Pfam" id="PF07690">
    <property type="entry name" value="MFS_1"/>
    <property type="match status" value="1"/>
</dbReference>
<accession>A0A5N5RHA5</accession>
<dbReference type="Gene3D" id="1.20.1250.20">
    <property type="entry name" value="MFS general substrate transporter like domains"/>
    <property type="match status" value="1"/>
</dbReference>
<feature type="transmembrane region" description="Helical" evidence="1">
    <location>
        <begin position="363"/>
        <end position="385"/>
    </location>
</feature>
<evidence type="ECO:0000256" key="1">
    <source>
        <dbReference type="SAM" id="Phobius"/>
    </source>
</evidence>
<dbReference type="SUPFAM" id="SSF103473">
    <property type="entry name" value="MFS general substrate transporter"/>
    <property type="match status" value="1"/>
</dbReference>
<keyword evidence="3" id="KW-1185">Reference proteome</keyword>
<dbReference type="AlphaFoldDB" id="A0A5N5RHA5"/>
<feature type="transmembrane region" description="Helical" evidence="1">
    <location>
        <begin position="91"/>
        <end position="110"/>
    </location>
</feature>
<dbReference type="PANTHER" id="PTHR23542:SF1">
    <property type="entry name" value="MAJOR FACILITATOR SUPERFAMILY (MFS) PROFILE DOMAIN-CONTAINING PROTEIN"/>
    <property type="match status" value="1"/>
</dbReference>
<keyword evidence="1" id="KW-0472">Membrane</keyword>
<feature type="transmembrane region" description="Helical" evidence="1">
    <location>
        <begin position="116"/>
        <end position="137"/>
    </location>
</feature>
<reference evidence="2 3" key="1">
    <citation type="journal article" date="2019" name="Int. J. Syst. Evol. Microbiol.">
        <title>Bifidobacterium jacchi sp. nov., isolated from the faeces of a baby common marmoset (Callithrix jacchus).</title>
        <authorList>
            <person name="Modesto M."/>
            <person name="Watanabe K."/>
            <person name="Arita M."/>
            <person name="Satti M."/>
            <person name="Oki K."/>
            <person name="Sciavilla P."/>
            <person name="Patavino C."/>
            <person name="Camma C."/>
            <person name="Michelini S."/>
            <person name="Sgorbati B."/>
            <person name="Mattarelli P."/>
        </authorList>
    </citation>
    <scope>NUCLEOTIDE SEQUENCE [LARGE SCALE GENOMIC DNA]</scope>
    <source>
        <strain evidence="2 3">MRM 9.3</strain>
    </source>
</reference>
<feature type="transmembrane region" description="Helical" evidence="1">
    <location>
        <begin position="397"/>
        <end position="418"/>
    </location>
</feature>
<sequence length="467" mass="48479">MNVAASVERANKTRSPYARLFAIPGTKAFCISGAVARLPISMMALGIVLALNHLYDNWTVAGSMSAAYILAVAAVTPLYARLFDRLGQRRVGRVALGVQVVAMLAFAFAALSRVPIPLLFALAIVMGFTQFSFGALVRTRWAYALRSHAGDDPRLLNTAYALEAAIDEIVFIVGPILAAFLATSVHPVSQLFVPTLACGIGGAVFFSLRSSAPVVERVEVDAGGAAVSDSGSAVSDSGANGGRADSFSLLGGVRGGARGGSRRASRSVLLMPGIAPILVVFIVFNMSFTAFDVSTTATMKAAGVEQWLGLQLAMFAVGSCVGAMIFGSRELKGSHWRHMVVFLTLLAIGFALFRLAMDNFLLLGALEIVAGLCVSPLFATGSLIVKSLVPARSLTEGLSWLTTAGSIGTSFGSTFAGAVLDAAGPHASMMIPWIAVACAVPLAVLGWALSRSRGTGGGRDGGRDGRS</sequence>
<gene>
    <name evidence="2" type="ORF">EHS19_06865</name>
</gene>
<feature type="transmembrane region" description="Helical" evidence="1">
    <location>
        <begin position="339"/>
        <end position="357"/>
    </location>
</feature>
<feature type="transmembrane region" description="Helical" evidence="1">
    <location>
        <begin position="268"/>
        <end position="288"/>
    </location>
</feature>
<organism evidence="2 3">
    <name type="scientific">Bifidobacterium jacchi</name>
    <dbReference type="NCBI Taxonomy" id="2490545"/>
    <lineage>
        <taxon>Bacteria</taxon>
        <taxon>Bacillati</taxon>
        <taxon>Actinomycetota</taxon>
        <taxon>Actinomycetes</taxon>
        <taxon>Bifidobacteriales</taxon>
        <taxon>Bifidobacteriaceae</taxon>
        <taxon>Bifidobacterium</taxon>
    </lineage>
</organism>
<dbReference type="Proteomes" id="UP000326336">
    <property type="component" value="Unassembled WGS sequence"/>
</dbReference>
<dbReference type="InterPro" id="IPR011701">
    <property type="entry name" value="MFS"/>
</dbReference>
<keyword evidence="1" id="KW-1133">Transmembrane helix</keyword>
<dbReference type="OrthoDB" id="9180256at2"/>
<feature type="transmembrane region" description="Helical" evidence="1">
    <location>
        <begin position="308"/>
        <end position="327"/>
    </location>
</feature>
<feature type="transmembrane region" description="Helical" evidence="1">
    <location>
        <begin position="58"/>
        <end position="79"/>
    </location>
</feature>
<dbReference type="EMBL" id="RQSP01000022">
    <property type="protein sequence ID" value="KAB5606624.1"/>
    <property type="molecule type" value="Genomic_DNA"/>
</dbReference>
<feature type="transmembrane region" description="Helical" evidence="1">
    <location>
        <begin position="188"/>
        <end position="208"/>
    </location>
</feature>
<protein>
    <submittedName>
        <fullName evidence="2">MFS transporter</fullName>
    </submittedName>
</protein>
<dbReference type="PANTHER" id="PTHR23542">
    <property type="match status" value="1"/>
</dbReference>
<dbReference type="InterPro" id="IPR036259">
    <property type="entry name" value="MFS_trans_sf"/>
</dbReference>
<evidence type="ECO:0000313" key="2">
    <source>
        <dbReference type="EMBL" id="KAB5606624.1"/>
    </source>
</evidence>
<feature type="transmembrane region" description="Helical" evidence="1">
    <location>
        <begin position="158"/>
        <end position="182"/>
    </location>
</feature>
<feature type="transmembrane region" description="Helical" evidence="1">
    <location>
        <begin position="28"/>
        <end position="52"/>
    </location>
</feature>
<proteinExistence type="predicted"/>
<dbReference type="RefSeq" id="WP_151917031.1">
    <property type="nucleotide sequence ID" value="NZ_RQSP01000022.1"/>
</dbReference>
<dbReference type="GO" id="GO:0022857">
    <property type="term" value="F:transmembrane transporter activity"/>
    <property type="evidence" value="ECO:0007669"/>
    <property type="project" value="InterPro"/>
</dbReference>
<keyword evidence="1" id="KW-0812">Transmembrane</keyword>
<evidence type="ECO:0000313" key="3">
    <source>
        <dbReference type="Proteomes" id="UP000326336"/>
    </source>
</evidence>
<name>A0A5N5RHA5_9BIFI</name>